<evidence type="ECO:0000256" key="1">
    <source>
        <dbReference type="SAM" id="MobiDB-lite"/>
    </source>
</evidence>
<protein>
    <submittedName>
        <fullName evidence="3">Secreted protein</fullName>
    </submittedName>
</protein>
<name>A0A183GFK5_HELPZ</name>
<evidence type="ECO:0000313" key="2">
    <source>
        <dbReference type="Proteomes" id="UP000050761"/>
    </source>
</evidence>
<evidence type="ECO:0000313" key="3">
    <source>
        <dbReference type="WBParaSite" id="HPBE_0002118401-mRNA-1"/>
    </source>
</evidence>
<dbReference type="WBParaSite" id="HPBE_0002118401-mRNA-1">
    <property type="protein sequence ID" value="HPBE_0002118401-mRNA-1"/>
    <property type="gene ID" value="HPBE_0002118401"/>
</dbReference>
<feature type="compositionally biased region" description="Basic residues" evidence="1">
    <location>
        <begin position="18"/>
        <end position="35"/>
    </location>
</feature>
<dbReference type="AlphaFoldDB" id="A0A183GFK5"/>
<accession>A0A183GFK5</accession>
<feature type="region of interest" description="Disordered" evidence="1">
    <location>
        <begin position="17"/>
        <end position="49"/>
    </location>
</feature>
<reference evidence="3" key="1">
    <citation type="submission" date="2019-09" db="UniProtKB">
        <authorList>
            <consortium name="WormBaseParasite"/>
        </authorList>
    </citation>
    <scope>IDENTIFICATION</scope>
</reference>
<dbReference type="Proteomes" id="UP000050761">
    <property type="component" value="Unassembled WGS sequence"/>
</dbReference>
<organism evidence="2 3">
    <name type="scientific">Heligmosomoides polygyrus</name>
    <name type="common">Parasitic roundworm</name>
    <dbReference type="NCBI Taxonomy" id="6339"/>
    <lineage>
        <taxon>Eukaryota</taxon>
        <taxon>Metazoa</taxon>
        <taxon>Ecdysozoa</taxon>
        <taxon>Nematoda</taxon>
        <taxon>Chromadorea</taxon>
        <taxon>Rhabditida</taxon>
        <taxon>Rhabditina</taxon>
        <taxon>Rhabditomorpha</taxon>
        <taxon>Strongyloidea</taxon>
        <taxon>Heligmosomidae</taxon>
        <taxon>Heligmosomoides</taxon>
    </lineage>
</organism>
<feature type="compositionally biased region" description="Polar residues" evidence="1">
    <location>
        <begin position="36"/>
        <end position="49"/>
    </location>
</feature>
<proteinExistence type="predicted"/>
<sequence length="64" mass="7843">LLAAVVHRRLQLQQPLVVRRRREKARRRRSKKRRSQTTGHLYNKNWFSNSSCHSRTRGERIMKF</sequence>
<keyword evidence="2" id="KW-1185">Reference proteome</keyword>